<dbReference type="InterPro" id="IPR012349">
    <property type="entry name" value="Split_barrel_FMN-bd"/>
</dbReference>
<dbReference type="Pfam" id="PF01613">
    <property type="entry name" value="Flavin_Reduct"/>
    <property type="match status" value="1"/>
</dbReference>
<gene>
    <name evidence="3" type="ORF">ABID44_001537</name>
</gene>
<name>A0ABV2KK45_9HYPH</name>
<dbReference type="Gene3D" id="2.30.110.10">
    <property type="entry name" value="Electron Transport, Fmn-binding Protein, Chain A"/>
    <property type="match status" value="1"/>
</dbReference>
<organism evidence="3 4">
    <name type="scientific">Aquamicrobium ahrensii</name>
    <dbReference type="NCBI Taxonomy" id="469551"/>
    <lineage>
        <taxon>Bacteria</taxon>
        <taxon>Pseudomonadati</taxon>
        <taxon>Pseudomonadota</taxon>
        <taxon>Alphaproteobacteria</taxon>
        <taxon>Hyphomicrobiales</taxon>
        <taxon>Phyllobacteriaceae</taxon>
        <taxon>Aquamicrobium</taxon>
    </lineage>
</organism>
<dbReference type="GO" id="GO:0008817">
    <property type="term" value="F:corrinoid adenosyltransferase activity"/>
    <property type="evidence" value="ECO:0007669"/>
    <property type="project" value="UniProtKB-EC"/>
</dbReference>
<dbReference type="PANTHER" id="PTHR30466">
    <property type="entry name" value="FLAVIN REDUCTASE"/>
    <property type="match status" value="1"/>
</dbReference>
<evidence type="ECO:0000259" key="2">
    <source>
        <dbReference type="SMART" id="SM00903"/>
    </source>
</evidence>
<feature type="domain" description="Flavin reductase like" evidence="2">
    <location>
        <begin position="16"/>
        <end position="164"/>
    </location>
</feature>
<dbReference type="RefSeq" id="WP_354151099.1">
    <property type="nucleotide sequence ID" value="NZ_JBEPMN010000004.1"/>
</dbReference>
<dbReference type="InterPro" id="IPR002563">
    <property type="entry name" value="Flavin_Rdtase-like_dom"/>
</dbReference>
<reference evidence="3 4" key="1">
    <citation type="submission" date="2024-06" db="EMBL/GenBank/DDBJ databases">
        <title>Genomic Encyclopedia of Type Strains, Phase IV (KMG-IV): sequencing the most valuable type-strain genomes for metagenomic binning, comparative biology and taxonomic classification.</title>
        <authorList>
            <person name="Goeker M."/>
        </authorList>
    </citation>
    <scope>NUCLEOTIDE SEQUENCE [LARGE SCALE GENOMIC DNA]</scope>
    <source>
        <strain evidence="3 4">DSM 19730</strain>
    </source>
</reference>
<evidence type="ECO:0000313" key="4">
    <source>
        <dbReference type="Proteomes" id="UP001549143"/>
    </source>
</evidence>
<evidence type="ECO:0000313" key="3">
    <source>
        <dbReference type="EMBL" id="MET3661217.1"/>
    </source>
</evidence>
<dbReference type="PANTHER" id="PTHR30466:SF1">
    <property type="entry name" value="FMN REDUCTASE (NADH) RUTF"/>
    <property type="match status" value="1"/>
</dbReference>
<comment type="caution">
    <text evidence="3">The sequence shown here is derived from an EMBL/GenBank/DDBJ whole genome shotgun (WGS) entry which is preliminary data.</text>
</comment>
<accession>A0ABV2KK45</accession>
<dbReference type="SUPFAM" id="SSF50475">
    <property type="entry name" value="FMN-binding split barrel"/>
    <property type="match status" value="1"/>
</dbReference>
<dbReference type="EMBL" id="JBEPMN010000004">
    <property type="protein sequence ID" value="MET3661217.1"/>
    <property type="molecule type" value="Genomic_DNA"/>
</dbReference>
<keyword evidence="4" id="KW-1185">Reference proteome</keyword>
<dbReference type="SMART" id="SM00903">
    <property type="entry name" value="Flavin_Reduct"/>
    <property type="match status" value="1"/>
</dbReference>
<dbReference type="InterPro" id="IPR050268">
    <property type="entry name" value="NADH-dep_flavin_reductase"/>
</dbReference>
<proteinExistence type="predicted"/>
<keyword evidence="3" id="KW-0808">Transferase</keyword>
<sequence length="165" mass="17819">MLKKNDIGPQAYRDAMAKFAGHVHIVTTNGPGGLRGATVTASCSVSDTPPIILVCLNRENLKNDAFLVNGNFALNTLGERHQPLAAAISGQTGLPTMAERFSAGEWDTIETGAPTLVDAVAVFDCEIVDTKDIATHRVLFGRVTGLRVGADQRPLMYHDRRYENL</sequence>
<protein>
    <submittedName>
        <fullName evidence="3">Cob(II)yrinic acid a,c-diamide reductase</fullName>
        <ecNumber evidence="3">2.5.1.17</ecNumber>
    </submittedName>
</protein>
<keyword evidence="1" id="KW-0560">Oxidoreductase</keyword>
<evidence type="ECO:0000256" key="1">
    <source>
        <dbReference type="ARBA" id="ARBA00023002"/>
    </source>
</evidence>
<dbReference type="Proteomes" id="UP001549143">
    <property type="component" value="Unassembled WGS sequence"/>
</dbReference>
<dbReference type="EC" id="2.5.1.17" evidence="3"/>